<proteinExistence type="predicted"/>
<reference evidence="1" key="1">
    <citation type="submission" date="2022-11" db="EMBL/GenBank/DDBJ databases">
        <title>Centuries of genome instability and evolution in soft-shell clam transmissible cancer (bioRxiv).</title>
        <authorList>
            <person name="Hart S.F.M."/>
            <person name="Yonemitsu M.A."/>
            <person name="Giersch R.M."/>
            <person name="Beal B.F."/>
            <person name="Arriagada G."/>
            <person name="Davis B.W."/>
            <person name="Ostrander E.A."/>
            <person name="Goff S.P."/>
            <person name="Metzger M.J."/>
        </authorList>
    </citation>
    <scope>NUCLEOTIDE SEQUENCE</scope>
    <source>
        <strain evidence="1">MELC-2E11</strain>
        <tissue evidence="1">Siphon/mantle</tissue>
    </source>
</reference>
<accession>A0ABY7FQ97</accession>
<evidence type="ECO:0000313" key="2">
    <source>
        <dbReference type="Proteomes" id="UP001164746"/>
    </source>
</evidence>
<keyword evidence="2" id="KW-1185">Reference proteome</keyword>
<protein>
    <recommendedName>
        <fullName evidence="3">Transposase</fullName>
    </recommendedName>
</protein>
<evidence type="ECO:0008006" key="3">
    <source>
        <dbReference type="Google" id="ProtNLM"/>
    </source>
</evidence>
<organism evidence="1 2">
    <name type="scientific">Mya arenaria</name>
    <name type="common">Soft-shell clam</name>
    <dbReference type="NCBI Taxonomy" id="6604"/>
    <lineage>
        <taxon>Eukaryota</taxon>
        <taxon>Metazoa</taxon>
        <taxon>Spiralia</taxon>
        <taxon>Lophotrochozoa</taxon>
        <taxon>Mollusca</taxon>
        <taxon>Bivalvia</taxon>
        <taxon>Autobranchia</taxon>
        <taxon>Heteroconchia</taxon>
        <taxon>Euheterodonta</taxon>
        <taxon>Imparidentia</taxon>
        <taxon>Neoheterodontei</taxon>
        <taxon>Myida</taxon>
        <taxon>Myoidea</taxon>
        <taxon>Myidae</taxon>
        <taxon>Mya</taxon>
    </lineage>
</organism>
<gene>
    <name evidence="1" type="ORF">MAR_038049</name>
</gene>
<dbReference type="Proteomes" id="UP001164746">
    <property type="component" value="Chromosome 13"/>
</dbReference>
<sequence length="93" mass="10325">MYGYFKCSDCGLQWSAKLHFKDKRRNVSKPHLALSNATLIDFWNSLEFALPSGILKMKEHVEALGNFCPFSKVLNSRTISSSATVGSADPVTN</sequence>
<dbReference type="EMBL" id="CP111024">
    <property type="protein sequence ID" value="WAR24380.1"/>
    <property type="molecule type" value="Genomic_DNA"/>
</dbReference>
<name>A0ABY7FQ97_MYAAR</name>
<evidence type="ECO:0000313" key="1">
    <source>
        <dbReference type="EMBL" id="WAR24380.1"/>
    </source>
</evidence>